<name>A0A5B7HZG6_PORTR</name>
<feature type="compositionally biased region" description="Basic and acidic residues" evidence="1">
    <location>
        <begin position="1"/>
        <end position="14"/>
    </location>
</feature>
<evidence type="ECO:0000256" key="2">
    <source>
        <dbReference type="SAM" id="Phobius"/>
    </source>
</evidence>
<evidence type="ECO:0000256" key="1">
    <source>
        <dbReference type="SAM" id="MobiDB-lite"/>
    </source>
</evidence>
<proteinExistence type="predicted"/>
<keyword evidence="2" id="KW-0472">Membrane</keyword>
<gene>
    <name evidence="3" type="ORF">E2C01_072958</name>
</gene>
<dbReference type="EMBL" id="VSRR010048506">
    <property type="protein sequence ID" value="MPC78471.1"/>
    <property type="molecule type" value="Genomic_DNA"/>
</dbReference>
<organism evidence="3 4">
    <name type="scientific">Portunus trituberculatus</name>
    <name type="common">Swimming crab</name>
    <name type="synonym">Neptunus trituberculatus</name>
    <dbReference type="NCBI Taxonomy" id="210409"/>
    <lineage>
        <taxon>Eukaryota</taxon>
        <taxon>Metazoa</taxon>
        <taxon>Ecdysozoa</taxon>
        <taxon>Arthropoda</taxon>
        <taxon>Crustacea</taxon>
        <taxon>Multicrustacea</taxon>
        <taxon>Malacostraca</taxon>
        <taxon>Eumalacostraca</taxon>
        <taxon>Eucarida</taxon>
        <taxon>Decapoda</taxon>
        <taxon>Pleocyemata</taxon>
        <taxon>Brachyura</taxon>
        <taxon>Eubrachyura</taxon>
        <taxon>Portunoidea</taxon>
        <taxon>Portunidae</taxon>
        <taxon>Portuninae</taxon>
        <taxon>Portunus</taxon>
    </lineage>
</organism>
<sequence length="99" mass="10860">MSVVRAEEGRDRGTTSEGDEDEGRMEREKKCGEGWKVKSGSYEINQKLVKKKSICGTSGGLEVTVVVMVAVVFSLAILKVETQVQVEWSSPYVVLLVPP</sequence>
<feature type="transmembrane region" description="Helical" evidence="2">
    <location>
        <begin position="60"/>
        <end position="78"/>
    </location>
</feature>
<keyword evidence="2" id="KW-0812">Transmembrane</keyword>
<protein>
    <submittedName>
        <fullName evidence="3">Uncharacterized protein</fullName>
    </submittedName>
</protein>
<reference evidence="3 4" key="1">
    <citation type="submission" date="2019-05" db="EMBL/GenBank/DDBJ databases">
        <title>Another draft genome of Portunus trituberculatus and its Hox gene families provides insights of decapod evolution.</title>
        <authorList>
            <person name="Jeong J.-H."/>
            <person name="Song I."/>
            <person name="Kim S."/>
            <person name="Choi T."/>
            <person name="Kim D."/>
            <person name="Ryu S."/>
            <person name="Kim W."/>
        </authorList>
    </citation>
    <scope>NUCLEOTIDE SEQUENCE [LARGE SCALE GENOMIC DNA]</scope>
    <source>
        <tissue evidence="3">Muscle</tissue>
    </source>
</reference>
<evidence type="ECO:0000313" key="3">
    <source>
        <dbReference type="EMBL" id="MPC78471.1"/>
    </source>
</evidence>
<keyword evidence="4" id="KW-1185">Reference proteome</keyword>
<accession>A0A5B7HZG6</accession>
<evidence type="ECO:0000313" key="4">
    <source>
        <dbReference type="Proteomes" id="UP000324222"/>
    </source>
</evidence>
<feature type="region of interest" description="Disordered" evidence="1">
    <location>
        <begin position="1"/>
        <end position="30"/>
    </location>
</feature>
<keyword evidence="2" id="KW-1133">Transmembrane helix</keyword>
<dbReference type="AlphaFoldDB" id="A0A5B7HZG6"/>
<dbReference type="Proteomes" id="UP000324222">
    <property type="component" value="Unassembled WGS sequence"/>
</dbReference>
<comment type="caution">
    <text evidence="3">The sequence shown here is derived from an EMBL/GenBank/DDBJ whole genome shotgun (WGS) entry which is preliminary data.</text>
</comment>